<gene>
    <name evidence="2" type="ORF">F2Q68_00010441</name>
    <name evidence="1" type="ORF">F2Q70_00017483</name>
</gene>
<dbReference type="EMBL" id="QGKY02001250">
    <property type="protein sequence ID" value="KAF2565104.1"/>
    <property type="molecule type" value="Genomic_DNA"/>
</dbReference>
<reference evidence="1" key="1">
    <citation type="submission" date="2019-12" db="EMBL/GenBank/DDBJ databases">
        <title>Genome sequencing and annotation of Brassica cretica.</title>
        <authorList>
            <person name="Studholme D.J."/>
            <person name="Sarris P.F."/>
        </authorList>
    </citation>
    <scope>NUCLEOTIDE SEQUENCE</scope>
    <source>
        <strain evidence="2">PFS-001/15</strain>
        <strain evidence="1">PFS-102/07</strain>
        <tissue evidence="1">Leaf</tissue>
    </source>
</reference>
<evidence type="ECO:0000313" key="2">
    <source>
        <dbReference type="EMBL" id="KAF2599348.1"/>
    </source>
</evidence>
<protein>
    <submittedName>
        <fullName evidence="1">Uncharacterized protein</fullName>
    </submittedName>
</protein>
<dbReference type="EMBL" id="QGKW02000717">
    <property type="protein sequence ID" value="KAF2599348.1"/>
    <property type="molecule type" value="Genomic_DNA"/>
</dbReference>
<comment type="caution">
    <text evidence="1">The sequence shown here is derived from an EMBL/GenBank/DDBJ whole genome shotgun (WGS) entry which is preliminary data.</text>
</comment>
<sequence length="94" mass="11151">MNCSDQILTEARRPKLTKTNQMTRWPQLILFSKAFLRFQNVVKQLEERFIYFRWSLDECPAEGPKKSKRRQLASCFNICTMLSFPSHEAVYSQS</sequence>
<name>A0A8S9I5R0_BRACR</name>
<dbReference type="Proteomes" id="UP000712281">
    <property type="component" value="Unassembled WGS sequence"/>
</dbReference>
<evidence type="ECO:0000313" key="1">
    <source>
        <dbReference type="EMBL" id="KAF2565104.1"/>
    </source>
</evidence>
<accession>A0A8S9I5R0</accession>
<dbReference type="AlphaFoldDB" id="A0A8S9I5R0"/>
<organism evidence="1">
    <name type="scientific">Brassica cretica</name>
    <name type="common">Mustard</name>
    <dbReference type="NCBI Taxonomy" id="69181"/>
    <lineage>
        <taxon>Eukaryota</taxon>
        <taxon>Viridiplantae</taxon>
        <taxon>Streptophyta</taxon>
        <taxon>Embryophyta</taxon>
        <taxon>Tracheophyta</taxon>
        <taxon>Spermatophyta</taxon>
        <taxon>Magnoliopsida</taxon>
        <taxon>eudicotyledons</taxon>
        <taxon>Gunneridae</taxon>
        <taxon>Pentapetalae</taxon>
        <taxon>rosids</taxon>
        <taxon>malvids</taxon>
        <taxon>Brassicales</taxon>
        <taxon>Brassicaceae</taxon>
        <taxon>Brassiceae</taxon>
        <taxon>Brassica</taxon>
    </lineage>
</organism>
<proteinExistence type="predicted"/>